<evidence type="ECO:0000259" key="1">
    <source>
        <dbReference type="PROSITE" id="PS51186"/>
    </source>
</evidence>
<keyword evidence="3" id="KW-1185">Reference proteome</keyword>
<dbReference type="InterPro" id="IPR016181">
    <property type="entry name" value="Acyl_CoA_acyltransferase"/>
</dbReference>
<reference evidence="2 3" key="1">
    <citation type="journal article" date="2019" name="Int. J. Syst. Evol. Microbiol.">
        <title>The Global Catalogue of Microorganisms (GCM) 10K type strain sequencing project: providing services to taxonomists for standard genome sequencing and annotation.</title>
        <authorList>
            <consortium name="The Broad Institute Genomics Platform"/>
            <consortium name="The Broad Institute Genome Sequencing Center for Infectious Disease"/>
            <person name="Wu L."/>
            <person name="Ma J."/>
        </authorList>
    </citation>
    <scope>NUCLEOTIDE SEQUENCE [LARGE SCALE GENOMIC DNA]</scope>
    <source>
        <strain evidence="2 3">JCM 14303</strain>
    </source>
</reference>
<dbReference type="EMBL" id="BAAANC010000001">
    <property type="protein sequence ID" value="GAA1522240.1"/>
    <property type="molecule type" value="Genomic_DNA"/>
</dbReference>
<gene>
    <name evidence="2" type="ORF">GCM10009741_24450</name>
</gene>
<dbReference type="SUPFAM" id="SSF55729">
    <property type="entry name" value="Acyl-CoA N-acyltransferases (Nat)"/>
    <property type="match status" value="1"/>
</dbReference>
<evidence type="ECO:0000313" key="3">
    <source>
        <dbReference type="Proteomes" id="UP001500363"/>
    </source>
</evidence>
<protein>
    <recommendedName>
        <fullName evidence="1">N-acetyltransferase domain-containing protein</fullName>
    </recommendedName>
</protein>
<dbReference type="Gene3D" id="3.40.630.30">
    <property type="match status" value="1"/>
</dbReference>
<dbReference type="RefSeq" id="WP_344173191.1">
    <property type="nucleotide sequence ID" value="NZ_BAAANC010000001.1"/>
</dbReference>
<dbReference type="InterPro" id="IPR052523">
    <property type="entry name" value="Trichothecene_AcTrans"/>
</dbReference>
<dbReference type="Pfam" id="PF13508">
    <property type="entry name" value="Acetyltransf_7"/>
    <property type="match status" value="1"/>
</dbReference>
<comment type="caution">
    <text evidence="2">The sequence shown here is derived from an EMBL/GenBank/DDBJ whole genome shotgun (WGS) entry which is preliminary data.</text>
</comment>
<dbReference type="InterPro" id="IPR000182">
    <property type="entry name" value="GNAT_dom"/>
</dbReference>
<feature type="domain" description="N-acetyltransferase" evidence="1">
    <location>
        <begin position="57"/>
        <end position="194"/>
    </location>
</feature>
<evidence type="ECO:0000313" key="2">
    <source>
        <dbReference type="EMBL" id="GAA1522240.1"/>
    </source>
</evidence>
<name>A0ABN2AMF0_9ACTN</name>
<dbReference type="CDD" id="cd04301">
    <property type="entry name" value="NAT_SF"/>
    <property type="match status" value="1"/>
</dbReference>
<sequence>MGAQIRLAEDSDVEPIVQTLVRAFEDYPMSRLAIAADGYLDRLERYYRLFVTGIGLEHGRVWTSADHNAVAVWTTPRTPREVFAPYAEQFREIAGDRALPMEAVGQAMAILRPAEPLWILGMIGVHPDHQGQGLGRAVIGPGLAHADEERSPVYLETQTPENVTFYDSLGFTVLGEVELPGDGPTHWAMYRKPQP</sequence>
<proteinExistence type="predicted"/>
<dbReference type="PANTHER" id="PTHR42791:SF1">
    <property type="entry name" value="N-ACETYLTRANSFERASE DOMAIN-CONTAINING PROTEIN"/>
    <property type="match status" value="1"/>
</dbReference>
<dbReference type="PROSITE" id="PS51186">
    <property type="entry name" value="GNAT"/>
    <property type="match status" value="1"/>
</dbReference>
<accession>A0ABN2AMF0</accession>
<dbReference type="PANTHER" id="PTHR42791">
    <property type="entry name" value="GNAT FAMILY ACETYLTRANSFERASE"/>
    <property type="match status" value="1"/>
</dbReference>
<organism evidence="2 3">
    <name type="scientific">Kribbella lupini</name>
    <dbReference type="NCBI Taxonomy" id="291602"/>
    <lineage>
        <taxon>Bacteria</taxon>
        <taxon>Bacillati</taxon>
        <taxon>Actinomycetota</taxon>
        <taxon>Actinomycetes</taxon>
        <taxon>Propionibacteriales</taxon>
        <taxon>Kribbellaceae</taxon>
        <taxon>Kribbella</taxon>
    </lineage>
</organism>
<dbReference type="Proteomes" id="UP001500363">
    <property type="component" value="Unassembled WGS sequence"/>
</dbReference>